<evidence type="ECO:0000313" key="2">
    <source>
        <dbReference type="EMBL" id="MFD1486252.1"/>
    </source>
</evidence>
<organism evidence="2 3">
    <name type="scientific">Lacticaseibacillus baoqingensis</name>
    <dbReference type="NCBI Taxonomy" id="2486013"/>
    <lineage>
        <taxon>Bacteria</taxon>
        <taxon>Bacillati</taxon>
        <taxon>Bacillota</taxon>
        <taxon>Bacilli</taxon>
        <taxon>Lactobacillales</taxon>
        <taxon>Lactobacillaceae</taxon>
        <taxon>Lacticaseibacillus</taxon>
    </lineage>
</organism>
<evidence type="ECO:0000313" key="3">
    <source>
        <dbReference type="Proteomes" id="UP001597252"/>
    </source>
</evidence>
<dbReference type="InterPro" id="IPR011990">
    <property type="entry name" value="TPR-like_helical_dom_sf"/>
</dbReference>
<dbReference type="Pfam" id="PF13181">
    <property type="entry name" value="TPR_8"/>
    <property type="match status" value="1"/>
</dbReference>
<sequence length="420" mass="46342">MSYSKEMLDALERGDMADAKAFFKDVLAHDDDETKYNLAEELYALGFIGQAQRLYQELLGKYPDQDDIKTMLADIAVSNGDSDQALNYLAQVGPDSDAYVQALMTAADVYQTQGLYEVSEQKLLEARQLAPDELVITFALGELYFAWGKDDQAALAYSDLIQAGVAEMAGVSVKSRYAATLANMGQYEDAVAVYEDLKDALDVNDAFTLGSLYAQLKDYPRAIDALQRVITEDASYANAYLPLAQAQAADHQGDAALTTVQAGLQVDDTNPELFALGAQLALKADDQPLARTYLQKARKLDPENQTVMLAWSNLLLAEGADQDNVAFLEAIDKSGEVDPQIYWNLAKSYDRLDQPQQARENYLLAFGRFQDSRDFLLDIIDFFQSTAAIPELKAAMTRYLALVPDDAAMQARLDELNAEA</sequence>
<dbReference type="Pfam" id="PF14559">
    <property type="entry name" value="TPR_19"/>
    <property type="match status" value="1"/>
</dbReference>
<dbReference type="InterPro" id="IPR019734">
    <property type="entry name" value="TPR_rpt"/>
</dbReference>
<dbReference type="PANTHER" id="PTHR12558">
    <property type="entry name" value="CELL DIVISION CYCLE 16,23,27"/>
    <property type="match status" value="1"/>
</dbReference>
<proteinExistence type="predicted"/>
<dbReference type="Pfam" id="PF25058">
    <property type="entry name" value="ARM_TT21"/>
    <property type="match status" value="1"/>
</dbReference>
<dbReference type="PROSITE" id="PS50005">
    <property type="entry name" value="TPR"/>
    <property type="match status" value="1"/>
</dbReference>
<dbReference type="SUPFAM" id="SSF48452">
    <property type="entry name" value="TPR-like"/>
    <property type="match status" value="1"/>
</dbReference>
<feature type="repeat" description="TPR" evidence="1">
    <location>
        <begin position="203"/>
        <end position="236"/>
    </location>
</feature>
<comment type="caution">
    <text evidence="2">The sequence shown here is derived from an EMBL/GenBank/DDBJ whole genome shotgun (WGS) entry which is preliminary data.</text>
</comment>
<dbReference type="PANTHER" id="PTHR12558:SF13">
    <property type="entry name" value="CELL DIVISION CYCLE PROTEIN 27 HOMOLOG"/>
    <property type="match status" value="1"/>
</dbReference>
<gene>
    <name evidence="2" type="ORF">ACFQ5J_13555</name>
</gene>
<dbReference type="Proteomes" id="UP001597252">
    <property type="component" value="Unassembled WGS sequence"/>
</dbReference>
<dbReference type="SMART" id="SM00028">
    <property type="entry name" value="TPR"/>
    <property type="match status" value="6"/>
</dbReference>
<dbReference type="Gene3D" id="1.25.40.10">
    <property type="entry name" value="Tetratricopeptide repeat domain"/>
    <property type="match status" value="2"/>
</dbReference>
<protein>
    <submittedName>
        <fullName evidence="2">Tetratricopeptide repeat protein</fullName>
    </submittedName>
</protein>
<dbReference type="EMBL" id="JBHTON010000055">
    <property type="protein sequence ID" value="MFD1486252.1"/>
    <property type="molecule type" value="Genomic_DNA"/>
</dbReference>
<dbReference type="RefSeq" id="WP_125751918.1">
    <property type="nucleotide sequence ID" value="NZ_JBHTON010000055.1"/>
</dbReference>
<keyword evidence="3" id="KW-1185">Reference proteome</keyword>
<accession>A0ABW4EA49</accession>
<keyword evidence="1" id="KW-0802">TPR repeat</keyword>
<reference evidence="3" key="1">
    <citation type="journal article" date="2019" name="Int. J. Syst. Evol. Microbiol.">
        <title>The Global Catalogue of Microorganisms (GCM) 10K type strain sequencing project: providing services to taxonomists for standard genome sequencing and annotation.</title>
        <authorList>
            <consortium name="The Broad Institute Genomics Platform"/>
            <consortium name="The Broad Institute Genome Sequencing Center for Infectious Disease"/>
            <person name="Wu L."/>
            <person name="Ma J."/>
        </authorList>
    </citation>
    <scope>NUCLEOTIDE SEQUENCE [LARGE SCALE GENOMIC DNA]</scope>
    <source>
        <strain evidence="3">CCM 8903</strain>
    </source>
</reference>
<name>A0ABW4EA49_9LACO</name>
<evidence type="ECO:0000256" key="1">
    <source>
        <dbReference type="PROSITE-ProRule" id="PRU00339"/>
    </source>
</evidence>